<proteinExistence type="predicted"/>
<name>A0ABT1H172_9NOCA</name>
<comment type="caution">
    <text evidence="2">The sequence shown here is derived from an EMBL/GenBank/DDBJ whole genome shotgun (WGS) entry which is preliminary data.</text>
</comment>
<evidence type="ECO:0000313" key="2">
    <source>
        <dbReference type="EMBL" id="MCP2159547.1"/>
    </source>
</evidence>
<evidence type="ECO:0000313" key="3">
    <source>
        <dbReference type="Proteomes" id="UP001205740"/>
    </source>
</evidence>
<evidence type="ECO:0008006" key="4">
    <source>
        <dbReference type="Google" id="ProtNLM"/>
    </source>
</evidence>
<protein>
    <recommendedName>
        <fullName evidence="4">Nitroreductase family deazaflavin-dependent oxidoreductase</fullName>
    </recommendedName>
</protein>
<dbReference type="Gene3D" id="2.30.110.10">
    <property type="entry name" value="Electron Transport, Fmn-binding Protein, Chain A"/>
    <property type="match status" value="1"/>
</dbReference>
<dbReference type="RefSeq" id="WP_253653105.1">
    <property type="nucleotide sequence ID" value="NZ_BAAAOE010000004.1"/>
</dbReference>
<organism evidence="2 3">
    <name type="scientific">Williamsia serinedens</name>
    <dbReference type="NCBI Taxonomy" id="391736"/>
    <lineage>
        <taxon>Bacteria</taxon>
        <taxon>Bacillati</taxon>
        <taxon>Actinomycetota</taxon>
        <taxon>Actinomycetes</taxon>
        <taxon>Mycobacteriales</taxon>
        <taxon>Nocardiaceae</taxon>
        <taxon>Williamsia</taxon>
    </lineage>
</organism>
<feature type="region of interest" description="Disordered" evidence="1">
    <location>
        <begin position="84"/>
        <end position="103"/>
    </location>
</feature>
<sequence length="116" mass="12563">MTLFQRVANGANKAVFPLLRVPGLAGLLGRSMVVLEYTGRKSGRTIRLPVNYRQKGDTVTVTVAAPGQKSWWKNFSGDGAPITVEYPGGGRRTGHATTRTNDKGWRQVVIDLAPPS</sequence>
<reference evidence="2 3" key="1">
    <citation type="submission" date="2022-06" db="EMBL/GenBank/DDBJ databases">
        <title>Genomic Encyclopedia of Archaeal and Bacterial Type Strains, Phase II (KMG-II): from individual species to whole genera.</title>
        <authorList>
            <person name="Goeker M."/>
        </authorList>
    </citation>
    <scope>NUCLEOTIDE SEQUENCE [LARGE SCALE GENOMIC DNA]</scope>
    <source>
        <strain evidence="2 3">DSM 45037</strain>
    </source>
</reference>
<gene>
    <name evidence="2" type="ORF">LX12_000711</name>
</gene>
<dbReference type="EMBL" id="JAMTCG010000001">
    <property type="protein sequence ID" value="MCP2159547.1"/>
    <property type="molecule type" value="Genomic_DNA"/>
</dbReference>
<evidence type="ECO:0000256" key="1">
    <source>
        <dbReference type="SAM" id="MobiDB-lite"/>
    </source>
</evidence>
<keyword evidence="3" id="KW-1185">Reference proteome</keyword>
<dbReference type="Proteomes" id="UP001205740">
    <property type="component" value="Unassembled WGS sequence"/>
</dbReference>
<accession>A0ABT1H172</accession>
<dbReference type="InterPro" id="IPR012349">
    <property type="entry name" value="Split_barrel_FMN-bd"/>
</dbReference>